<dbReference type="STRING" id="1538463.B0T36_20110"/>
<dbReference type="EMBL" id="MUMY01000003">
    <property type="protein sequence ID" value="ONM49902.1"/>
    <property type="molecule type" value="Genomic_DNA"/>
</dbReference>
<gene>
    <name evidence="2" type="ORF">B0T46_05865</name>
</gene>
<dbReference type="GO" id="GO:0046872">
    <property type="term" value="F:metal ion binding"/>
    <property type="evidence" value="ECO:0007669"/>
    <property type="project" value="InterPro"/>
</dbReference>
<keyword evidence="3" id="KW-1185">Reference proteome</keyword>
<dbReference type="Proteomes" id="UP000188836">
    <property type="component" value="Unassembled WGS sequence"/>
</dbReference>
<dbReference type="AlphaFoldDB" id="A0A1W0BI58"/>
<dbReference type="InterPro" id="IPR034660">
    <property type="entry name" value="DinB/YfiT-like"/>
</dbReference>
<reference evidence="2 3" key="1">
    <citation type="journal article" date="2016" name="Antonie Van Leeuwenhoek">
        <title>Nocardia donostiensis sp. nov., isolated from human respiratory specimens.</title>
        <authorList>
            <person name="Ercibengoa M."/>
            <person name="Bell M."/>
            <person name="Marimon J.M."/>
            <person name="Humrighouse B."/>
            <person name="Klenk H.P."/>
            <person name="Potter G."/>
            <person name="Perez-Trallero E."/>
        </authorList>
    </citation>
    <scope>NUCLEOTIDE SEQUENCE [LARGE SCALE GENOMIC DNA]</scope>
    <source>
        <strain evidence="2 3">X1655</strain>
    </source>
</reference>
<dbReference type="Gene3D" id="1.20.120.450">
    <property type="entry name" value="dinb family like domain"/>
    <property type="match status" value="1"/>
</dbReference>
<proteinExistence type="predicted"/>
<feature type="domain" description="Mycothiol-dependent maleylpyruvate isomerase metal-binding" evidence="1">
    <location>
        <begin position="7"/>
        <end position="141"/>
    </location>
</feature>
<dbReference type="InterPro" id="IPR024344">
    <property type="entry name" value="MDMPI_metal-binding"/>
</dbReference>
<evidence type="ECO:0000313" key="3">
    <source>
        <dbReference type="Proteomes" id="UP000188836"/>
    </source>
</evidence>
<dbReference type="SUPFAM" id="SSF109854">
    <property type="entry name" value="DinB/YfiT-like putative metalloenzymes"/>
    <property type="match status" value="1"/>
</dbReference>
<comment type="caution">
    <text evidence="2">The sequence shown here is derived from an EMBL/GenBank/DDBJ whole genome shotgun (WGS) entry which is preliminary data.</text>
</comment>
<organism evidence="2 3">
    <name type="scientific">Nocardia donostiensis</name>
    <dbReference type="NCBI Taxonomy" id="1538463"/>
    <lineage>
        <taxon>Bacteria</taxon>
        <taxon>Bacillati</taxon>
        <taxon>Actinomycetota</taxon>
        <taxon>Actinomycetes</taxon>
        <taxon>Mycobacteriales</taxon>
        <taxon>Nocardiaceae</taxon>
        <taxon>Nocardia</taxon>
    </lineage>
</organism>
<protein>
    <recommendedName>
        <fullName evidence="1">Mycothiol-dependent maleylpyruvate isomerase metal-binding domain-containing protein</fullName>
    </recommendedName>
</protein>
<evidence type="ECO:0000259" key="1">
    <source>
        <dbReference type="Pfam" id="PF11716"/>
    </source>
</evidence>
<dbReference type="Pfam" id="PF11716">
    <property type="entry name" value="MDMPI_N"/>
    <property type="match status" value="1"/>
</dbReference>
<name>A0A1W0BI58_9NOCA</name>
<accession>A0A1W0BI58</accession>
<sequence>MDVLLLHTLTEDLASFLSEVTLGDLGCPVPCSARDVGDLYLHLVDQNVSVATAITGEVDPRGRQVDPMDPTSLGALDRRYHGSAGLEVGYRWTARLMENAFASVTDTSRRCRVAAVGADVDVARLYEEQIRNTVIHTWDIAQALGLPYQPAPGVIRRVLWTTVLRTTQTPPVVGPVLTDTWPGVADDADVFACVLTLLRRGGPARAGAGLHSAGSQGGR</sequence>
<dbReference type="RefSeq" id="WP_077115413.1">
    <property type="nucleotide sequence ID" value="NZ_MUMY01000003.1"/>
</dbReference>
<evidence type="ECO:0000313" key="2">
    <source>
        <dbReference type="EMBL" id="ONM49902.1"/>
    </source>
</evidence>